<feature type="domain" description="J" evidence="3">
    <location>
        <begin position="81"/>
        <end position="144"/>
    </location>
</feature>
<dbReference type="Proteomes" id="UP000016927">
    <property type="component" value="Unassembled WGS sequence"/>
</dbReference>
<keyword evidence="1" id="KW-0175">Coiled coil</keyword>
<organism evidence="4 5">
    <name type="scientific">Nosema bombycis (strain CQ1 / CVCC 102059)</name>
    <name type="common">Microsporidian parasite</name>
    <name type="synonym">Pebrine of silkworm</name>
    <dbReference type="NCBI Taxonomy" id="578461"/>
    <lineage>
        <taxon>Eukaryota</taxon>
        <taxon>Fungi</taxon>
        <taxon>Fungi incertae sedis</taxon>
        <taxon>Microsporidia</taxon>
        <taxon>Nosematidae</taxon>
        <taxon>Nosema</taxon>
    </lineage>
</organism>
<dbReference type="SUPFAM" id="SSF46565">
    <property type="entry name" value="Chaperone J-domain"/>
    <property type="match status" value="1"/>
</dbReference>
<keyword evidence="5" id="KW-1185">Reference proteome</keyword>
<dbReference type="OrthoDB" id="442087at2759"/>
<sequence>MRRKGEKKKSKVGSKRGSKEGRDAGDRDNGESGMHKSERTEHKQEEDMHKSESGMHKEKDVHKNKVPSSKYSSHPLNTTLTPYQVLGLPPSSSKDQIDKAFTKLRLKYHPDRKTGDRNKYDQVVEAYDEIKNKKEEDREYLEVNSFIKNYKDSEEEIKDLLNLYKKFKGNYKKIIKYHLLTEEEDEERIRGIIEREIELENVNGRGSKEVVGGSKEVGKSKGKSNGTTPSKNILNKKRIKEKKKAEQLALEMGIDLNQSLEEILNKGKKKERKFLEDLERKYLRRLE</sequence>
<dbReference type="GO" id="GO:0005737">
    <property type="term" value="C:cytoplasm"/>
    <property type="evidence" value="ECO:0007669"/>
    <property type="project" value="TreeGrafter"/>
</dbReference>
<feature type="compositionally biased region" description="Polar residues" evidence="2">
    <location>
        <begin position="66"/>
        <end position="82"/>
    </location>
</feature>
<feature type="compositionally biased region" description="Basic residues" evidence="2">
    <location>
        <begin position="1"/>
        <end position="16"/>
    </location>
</feature>
<proteinExistence type="predicted"/>
<dbReference type="CDD" id="cd06257">
    <property type="entry name" value="DnaJ"/>
    <property type="match status" value="1"/>
</dbReference>
<dbReference type="InterPro" id="IPR056453">
    <property type="entry name" value="HTH_DNAJC9"/>
</dbReference>
<dbReference type="PROSITE" id="PS50076">
    <property type="entry name" value="DNAJ_2"/>
    <property type="match status" value="1"/>
</dbReference>
<dbReference type="VEuPathDB" id="MicrosporidiaDB:NBO_34g0020"/>
<reference evidence="4 5" key="1">
    <citation type="journal article" date="2013" name="BMC Genomics">
        <title>Comparative genomics of parasitic silkworm microsporidia reveal an association between genome expansion and host adaptation.</title>
        <authorList>
            <person name="Pan G."/>
            <person name="Xu J."/>
            <person name="Li T."/>
            <person name="Xia Q."/>
            <person name="Liu S.L."/>
            <person name="Zhang G."/>
            <person name="Li S."/>
            <person name="Li C."/>
            <person name="Liu H."/>
            <person name="Yang L."/>
            <person name="Liu T."/>
            <person name="Zhang X."/>
            <person name="Wu Z."/>
            <person name="Fan W."/>
            <person name="Dang X."/>
            <person name="Xiang H."/>
            <person name="Tao M."/>
            <person name="Li Y."/>
            <person name="Hu J."/>
            <person name="Li Z."/>
            <person name="Lin L."/>
            <person name="Luo J."/>
            <person name="Geng L."/>
            <person name="Wang L."/>
            <person name="Long M."/>
            <person name="Wan Y."/>
            <person name="He N."/>
            <person name="Zhang Z."/>
            <person name="Lu C."/>
            <person name="Keeling P.J."/>
            <person name="Wang J."/>
            <person name="Xiang Z."/>
            <person name="Zhou Z."/>
        </authorList>
    </citation>
    <scope>NUCLEOTIDE SEQUENCE [LARGE SCALE GENOMIC DNA]</scope>
    <source>
        <strain evidence="5">CQ1 / CVCC 102059</strain>
    </source>
</reference>
<dbReference type="GO" id="GO:0031072">
    <property type="term" value="F:heat shock protein binding"/>
    <property type="evidence" value="ECO:0007669"/>
    <property type="project" value="TreeGrafter"/>
</dbReference>
<dbReference type="InterPro" id="IPR001623">
    <property type="entry name" value="DnaJ_domain"/>
</dbReference>
<dbReference type="Pfam" id="PF00226">
    <property type="entry name" value="DnaJ"/>
    <property type="match status" value="1"/>
</dbReference>
<feature type="coiled-coil region" evidence="1">
    <location>
        <begin position="143"/>
        <end position="170"/>
    </location>
</feature>
<evidence type="ECO:0000259" key="3">
    <source>
        <dbReference type="PROSITE" id="PS50076"/>
    </source>
</evidence>
<evidence type="ECO:0000313" key="5">
    <source>
        <dbReference type="Proteomes" id="UP000016927"/>
    </source>
</evidence>
<dbReference type="HOGENOM" id="CLU_897402_0_0_1"/>
<feature type="region of interest" description="Disordered" evidence="2">
    <location>
        <begin position="1"/>
        <end position="94"/>
    </location>
</feature>
<dbReference type="PRINTS" id="PR00625">
    <property type="entry name" value="JDOMAIN"/>
</dbReference>
<accession>R0MIY4</accession>
<evidence type="ECO:0000313" key="4">
    <source>
        <dbReference type="EMBL" id="EOB14170.1"/>
    </source>
</evidence>
<dbReference type="Pfam" id="PF23302">
    <property type="entry name" value="HTH_DNAJC9"/>
    <property type="match status" value="1"/>
</dbReference>
<evidence type="ECO:0000256" key="1">
    <source>
        <dbReference type="SAM" id="Coils"/>
    </source>
</evidence>
<dbReference type="Gene3D" id="1.10.287.110">
    <property type="entry name" value="DnaJ domain"/>
    <property type="match status" value="1"/>
</dbReference>
<dbReference type="InterPro" id="IPR052594">
    <property type="entry name" value="J_domain-containing_protein"/>
</dbReference>
<evidence type="ECO:0000256" key="2">
    <source>
        <dbReference type="SAM" id="MobiDB-lite"/>
    </source>
</evidence>
<dbReference type="GO" id="GO:0005634">
    <property type="term" value="C:nucleus"/>
    <property type="evidence" value="ECO:0007669"/>
    <property type="project" value="TreeGrafter"/>
</dbReference>
<protein>
    <submittedName>
        <fullName evidence="4">DnaJ subfamily C member 9</fullName>
    </submittedName>
</protein>
<gene>
    <name evidence="4" type="primary">DNJC9</name>
    <name evidence="4" type="ORF">NBO_34g0020</name>
</gene>
<feature type="compositionally biased region" description="Basic and acidic residues" evidence="2">
    <location>
        <begin position="17"/>
        <end position="63"/>
    </location>
</feature>
<dbReference type="InterPro" id="IPR036869">
    <property type="entry name" value="J_dom_sf"/>
</dbReference>
<dbReference type="PANTHER" id="PTHR44144">
    <property type="entry name" value="DNAJ HOMOLOG SUBFAMILY C MEMBER 9"/>
    <property type="match status" value="1"/>
</dbReference>
<dbReference type="EMBL" id="KB908942">
    <property type="protein sequence ID" value="EOB14170.1"/>
    <property type="molecule type" value="Genomic_DNA"/>
</dbReference>
<dbReference type="AlphaFoldDB" id="R0MIY4"/>
<feature type="region of interest" description="Disordered" evidence="2">
    <location>
        <begin position="209"/>
        <end position="232"/>
    </location>
</feature>
<name>R0MIY4_NOSB1</name>
<dbReference type="PANTHER" id="PTHR44144:SF1">
    <property type="entry name" value="DNAJ HOMOLOG SUBFAMILY C MEMBER 9"/>
    <property type="match status" value="1"/>
</dbReference>
<dbReference type="SMART" id="SM00271">
    <property type="entry name" value="DnaJ"/>
    <property type="match status" value="1"/>
</dbReference>